<dbReference type="SUPFAM" id="SSF46785">
    <property type="entry name" value="Winged helix' DNA-binding domain"/>
    <property type="match status" value="1"/>
</dbReference>
<dbReference type="EMBL" id="MSCO01000002">
    <property type="protein sequence ID" value="PQJ84120.1"/>
    <property type="molecule type" value="Genomic_DNA"/>
</dbReference>
<dbReference type="EMBL" id="MSCP01000002">
    <property type="protein sequence ID" value="PQJ87975.1"/>
    <property type="molecule type" value="Genomic_DNA"/>
</dbReference>
<dbReference type="Gene3D" id="1.10.10.10">
    <property type="entry name" value="Winged helix-like DNA-binding domain superfamily/Winged helix DNA-binding domain"/>
    <property type="match status" value="1"/>
</dbReference>
<dbReference type="SMART" id="SM00347">
    <property type="entry name" value="HTH_MARR"/>
    <property type="match status" value="1"/>
</dbReference>
<dbReference type="PANTHER" id="PTHR42756:SF1">
    <property type="entry name" value="TRANSCRIPTIONAL REPRESSOR OF EMRAB OPERON"/>
    <property type="match status" value="1"/>
</dbReference>
<evidence type="ECO:0000313" key="5">
    <source>
        <dbReference type="EMBL" id="GLR73621.1"/>
    </source>
</evidence>
<name>A0A2S7X1L5_9GAMM</name>
<dbReference type="GO" id="GO:0003677">
    <property type="term" value="F:DNA binding"/>
    <property type="evidence" value="ECO:0007669"/>
    <property type="project" value="UniProtKB-KW"/>
</dbReference>
<evidence type="ECO:0000313" key="6">
    <source>
        <dbReference type="EMBL" id="PQJ84120.1"/>
    </source>
</evidence>
<reference evidence="8 9" key="2">
    <citation type="submission" date="2016-12" db="EMBL/GenBank/DDBJ databases">
        <title>Diversity of luminous bacteria.</title>
        <authorList>
            <person name="Yoshizawa S."/>
            <person name="Kogure K."/>
        </authorList>
    </citation>
    <scope>NUCLEOTIDE SEQUENCE [LARGE SCALE GENOMIC DNA]</scope>
    <source>
        <strain evidence="6 8">ATCC 33715</strain>
        <strain evidence="7 9">NBRC 105001</strain>
    </source>
</reference>
<organism evidence="6 8">
    <name type="scientific">Aliivibrio sifiae</name>
    <dbReference type="NCBI Taxonomy" id="566293"/>
    <lineage>
        <taxon>Bacteria</taxon>
        <taxon>Pseudomonadati</taxon>
        <taxon>Pseudomonadota</taxon>
        <taxon>Gammaproteobacteria</taxon>
        <taxon>Vibrionales</taxon>
        <taxon>Vibrionaceae</taxon>
        <taxon>Aliivibrio</taxon>
    </lineage>
</organism>
<dbReference type="InterPro" id="IPR000835">
    <property type="entry name" value="HTH_MarR-typ"/>
</dbReference>
<dbReference type="InterPro" id="IPR036388">
    <property type="entry name" value="WH-like_DNA-bd_sf"/>
</dbReference>
<comment type="caution">
    <text evidence="6">The sequence shown here is derived from an EMBL/GenBank/DDBJ whole genome shotgun (WGS) entry which is preliminary data.</text>
</comment>
<evidence type="ECO:0000259" key="4">
    <source>
        <dbReference type="PROSITE" id="PS50995"/>
    </source>
</evidence>
<dbReference type="InterPro" id="IPR036390">
    <property type="entry name" value="WH_DNA-bd_sf"/>
</dbReference>
<dbReference type="RefSeq" id="WP_105055619.1">
    <property type="nucleotide sequence ID" value="NZ_BSOU01000001.1"/>
</dbReference>
<keyword evidence="2" id="KW-0238">DNA-binding</keyword>
<reference evidence="5" key="4">
    <citation type="submission" date="2023-01" db="EMBL/GenBank/DDBJ databases">
        <title>Draft genome sequence of Aliivibrio sifiae strain NBRC 105001.</title>
        <authorList>
            <person name="Sun Q."/>
            <person name="Mori K."/>
        </authorList>
    </citation>
    <scope>NUCLEOTIDE SEQUENCE</scope>
    <source>
        <strain evidence="5">NBRC 105001</strain>
    </source>
</reference>
<dbReference type="GO" id="GO:0003700">
    <property type="term" value="F:DNA-binding transcription factor activity"/>
    <property type="evidence" value="ECO:0007669"/>
    <property type="project" value="InterPro"/>
</dbReference>
<dbReference type="Proteomes" id="UP000239273">
    <property type="component" value="Unassembled WGS sequence"/>
</dbReference>
<evidence type="ECO:0000313" key="9">
    <source>
        <dbReference type="Proteomes" id="UP000239273"/>
    </source>
</evidence>
<evidence type="ECO:0000313" key="8">
    <source>
        <dbReference type="Proteomes" id="UP000239263"/>
    </source>
</evidence>
<keyword evidence="3" id="KW-0804">Transcription</keyword>
<dbReference type="PRINTS" id="PR00598">
    <property type="entry name" value="HTHMARR"/>
</dbReference>
<evidence type="ECO:0000256" key="2">
    <source>
        <dbReference type="ARBA" id="ARBA00023125"/>
    </source>
</evidence>
<gene>
    <name evidence="6" type="ORF">BTO22_11215</name>
    <name evidence="7" type="ORF">BTO23_18010</name>
    <name evidence="5" type="ORF">GCM10007855_04940</name>
</gene>
<dbReference type="PANTHER" id="PTHR42756">
    <property type="entry name" value="TRANSCRIPTIONAL REGULATOR, MARR"/>
    <property type="match status" value="1"/>
</dbReference>
<evidence type="ECO:0000313" key="10">
    <source>
        <dbReference type="Proteomes" id="UP001156660"/>
    </source>
</evidence>
<keyword evidence="10" id="KW-1185">Reference proteome</keyword>
<dbReference type="AlphaFoldDB" id="A0A2S7X1L5"/>
<dbReference type="EMBL" id="BSOU01000001">
    <property type="protein sequence ID" value="GLR73621.1"/>
    <property type="molecule type" value="Genomic_DNA"/>
</dbReference>
<accession>A0A2S7X1L5</accession>
<evidence type="ECO:0000256" key="3">
    <source>
        <dbReference type="ARBA" id="ARBA00023163"/>
    </source>
</evidence>
<protein>
    <submittedName>
        <fullName evidence="6">MarR family transcriptional regulator</fullName>
    </submittedName>
</protein>
<reference evidence="5" key="1">
    <citation type="journal article" date="2014" name="Int. J. Syst. Evol. Microbiol.">
        <title>Complete genome of a new Firmicutes species belonging to the dominant human colonic microbiota ('Ruminococcus bicirculans') reveals two chromosomes and a selective capacity to utilize plant glucans.</title>
        <authorList>
            <consortium name="NISC Comparative Sequencing Program"/>
            <person name="Wegmann U."/>
            <person name="Louis P."/>
            <person name="Goesmann A."/>
            <person name="Henrissat B."/>
            <person name="Duncan S.H."/>
            <person name="Flint H.J."/>
        </authorList>
    </citation>
    <scope>NUCLEOTIDE SEQUENCE</scope>
    <source>
        <strain evidence="5">NBRC 105001</strain>
    </source>
</reference>
<keyword evidence="1" id="KW-0805">Transcription regulation</keyword>
<reference evidence="10" key="3">
    <citation type="journal article" date="2019" name="Int. J. Syst. Evol. Microbiol.">
        <title>The Global Catalogue of Microorganisms (GCM) 10K type strain sequencing project: providing services to taxonomists for standard genome sequencing and annotation.</title>
        <authorList>
            <consortium name="The Broad Institute Genomics Platform"/>
            <consortium name="The Broad Institute Genome Sequencing Center for Infectious Disease"/>
            <person name="Wu L."/>
            <person name="Ma J."/>
        </authorList>
    </citation>
    <scope>NUCLEOTIDE SEQUENCE [LARGE SCALE GENOMIC DNA]</scope>
    <source>
        <strain evidence="10">NBRC 105001</strain>
    </source>
</reference>
<dbReference type="OrthoDB" id="32523at2"/>
<dbReference type="Proteomes" id="UP001156660">
    <property type="component" value="Unassembled WGS sequence"/>
</dbReference>
<dbReference type="PROSITE" id="PS50995">
    <property type="entry name" value="HTH_MARR_2"/>
    <property type="match status" value="1"/>
</dbReference>
<dbReference type="Proteomes" id="UP000239263">
    <property type="component" value="Unassembled WGS sequence"/>
</dbReference>
<sequence length="141" mass="16211">MEEFDRQSSFGWMINVIANQASKNFEAELKQHGLTVALWPTMMCLWEEEGVTQRDIAEKSKVENSTTTRTLDKLEKLGLVERQADPNSRRSFRIYLTDEGRALRETLLPVPVKVNKEALSSLDLNEQKEMIRLLQKMVAAV</sequence>
<evidence type="ECO:0000313" key="7">
    <source>
        <dbReference type="EMBL" id="PQJ87975.1"/>
    </source>
</evidence>
<feature type="domain" description="HTH marR-type" evidence="4">
    <location>
        <begin position="1"/>
        <end position="139"/>
    </location>
</feature>
<proteinExistence type="predicted"/>
<dbReference type="Pfam" id="PF01047">
    <property type="entry name" value="MarR"/>
    <property type="match status" value="1"/>
</dbReference>
<evidence type="ECO:0000256" key="1">
    <source>
        <dbReference type="ARBA" id="ARBA00023015"/>
    </source>
</evidence>